<organism evidence="11 12">
    <name type="scientific">Persicobacter diffluens</name>
    <dbReference type="NCBI Taxonomy" id="981"/>
    <lineage>
        <taxon>Bacteria</taxon>
        <taxon>Pseudomonadati</taxon>
        <taxon>Bacteroidota</taxon>
        <taxon>Cytophagia</taxon>
        <taxon>Cytophagales</taxon>
        <taxon>Persicobacteraceae</taxon>
        <taxon>Persicobacter</taxon>
    </lineage>
</organism>
<evidence type="ECO:0000259" key="10">
    <source>
        <dbReference type="Pfam" id="PF16369"/>
    </source>
</evidence>
<dbReference type="AlphaFoldDB" id="A0AAN4W3W1"/>
<evidence type="ECO:0000256" key="9">
    <source>
        <dbReference type="SAM" id="SignalP"/>
    </source>
</evidence>
<dbReference type="PANTHER" id="PTHR43301">
    <property type="entry name" value="ARABINAN ENDO-1,5-ALPHA-L-ARABINOSIDASE"/>
    <property type="match status" value="1"/>
</dbReference>
<evidence type="ECO:0000256" key="4">
    <source>
        <dbReference type="ARBA" id="ARBA00023295"/>
    </source>
</evidence>
<name>A0AAN4W3W1_9BACT</name>
<comment type="similarity">
    <text evidence="2 7">Belongs to the glycosyl hydrolase 43 family.</text>
</comment>
<evidence type="ECO:0000256" key="6">
    <source>
        <dbReference type="PIRSR" id="PIRSR606710-2"/>
    </source>
</evidence>
<feature type="region of interest" description="Disordered" evidence="8">
    <location>
        <begin position="31"/>
        <end position="50"/>
    </location>
</feature>
<feature type="domain" description="Extracellular endo-alpha-(1-&gt;5)-L-arabinanase C-terminal" evidence="10">
    <location>
        <begin position="384"/>
        <end position="496"/>
    </location>
</feature>
<dbReference type="PROSITE" id="PS51257">
    <property type="entry name" value="PROKAR_LIPOPROTEIN"/>
    <property type="match status" value="1"/>
</dbReference>
<dbReference type="InterPro" id="IPR023296">
    <property type="entry name" value="Glyco_hydro_beta-prop_sf"/>
</dbReference>
<dbReference type="CDD" id="cd08998">
    <property type="entry name" value="GH43_Arb43a-like"/>
    <property type="match status" value="1"/>
</dbReference>
<evidence type="ECO:0000256" key="2">
    <source>
        <dbReference type="ARBA" id="ARBA00009865"/>
    </source>
</evidence>
<dbReference type="InterPro" id="IPR050727">
    <property type="entry name" value="GH43_arabinanases"/>
</dbReference>
<comment type="pathway">
    <text evidence="1">Glycan metabolism; L-arabinan degradation.</text>
</comment>
<keyword evidence="4 7" id="KW-0326">Glycosidase</keyword>
<dbReference type="PANTHER" id="PTHR43301:SF3">
    <property type="entry name" value="ARABINAN ENDO-1,5-ALPHA-L-ARABINOSIDASE A-RELATED"/>
    <property type="match status" value="1"/>
</dbReference>
<feature type="chain" id="PRO_5042908768" evidence="9">
    <location>
        <begin position="22"/>
        <end position="500"/>
    </location>
</feature>
<feature type="active site" description="Proton acceptor" evidence="5">
    <location>
        <position position="76"/>
    </location>
</feature>
<comment type="caution">
    <text evidence="11">The sequence shown here is derived from an EMBL/GenBank/DDBJ whole genome shotgun (WGS) entry which is preliminary data.</text>
</comment>
<proteinExistence type="inferred from homology"/>
<dbReference type="InterPro" id="IPR006710">
    <property type="entry name" value="Glyco_hydro_43"/>
</dbReference>
<keyword evidence="9" id="KW-0732">Signal</keyword>
<dbReference type="Pfam" id="PF04616">
    <property type="entry name" value="Glyco_hydro_43"/>
    <property type="match status" value="1"/>
</dbReference>
<dbReference type="InterPro" id="IPR032291">
    <property type="entry name" value="Abn2_C"/>
</dbReference>
<evidence type="ECO:0000256" key="5">
    <source>
        <dbReference type="PIRSR" id="PIRSR606710-1"/>
    </source>
</evidence>
<gene>
    <name evidence="11" type="ORF">PEDI_47680</name>
</gene>
<accession>A0AAN4W3W1</accession>
<dbReference type="RefSeq" id="WP_338239298.1">
    <property type="nucleotide sequence ID" value="NZ_BQKE01000004.1"/>
</dbReference>
<evidence type="ECO:0000256" key="7">
    <source>
        <dbReference type="RuleBase" id="RU361187"/>
    </source>
</evidence>
<dbReference type="Pfam" id="PF16369">
    <property type="entry name" value="GH43_C"/>
    <property type="match status" value="1"/>
</dbReference>
<evidence type="ECO:0000256" key="3">
    <source>
        <dbReference type="ARBA" id="ARBA00022801"/>
    </source>
</evidence>
<dbReference type="Gene3D" id="2.115.10.20">
    <property type="entry name" value="Glycosyl hydrolase domain, family 43"/>
    <property type="match status" value="1"/>
</dbReference>
<feature type="site" description="Important for catalytic activity, responsible for pKa modulation of the active site Glu and correct orientation of both the proton donor and substrate" evidence="6">
    <location>
        <position position="204"/>
    </location>
</feature>
<feature type="compositionally biased region" description="Acidic residues" evidence="8">
    <location>
        <begin position="31"/>
        <end position="43"/>
    </location>
</feature>
<dbReference type="GO" id="GO:0005975">
    <property type="term" value="P:carbohydrate metabolic process"/>
    <property type="evidence" value="ECO:0007669"/>
    <property type="project" value="InterPro"/>
</dbReference>
<evidence type="ECO:0000313" key="12">
    <source>
        <dbReference type="Proteomes" id="UP001310022"/>
    </source>
</evidence>
<sequence>MKKTFLLSYIAFIFSAFLVSSCIQTFDEVFTETEYPEEEEEESPQGPTDLDNISDTYADIAAYENSHLWGPYNLHDPSVIDTGDGWYYCYSTDVAYGQTLRAGIMVRRSRDLVDWEYVGWALDGLPAEAVSYIEGQGANPNDGIWAPYIMKVGSQYRLYYSLASDGFRISTIGLLTSNSPEGPWTEAGLAVSSVENGPGTNAIDPTVVVTPSGEHYMYYGSAWDGLFIVQLDPATGLAMSPGDRGTLIVKRGMTNGIYNGNLEGPEIIYNEEEQKYYLFVAWDWIDTKYNVRVYRSDAPTGPFLDWNGVDAANPNDDYPPMLMGPYAFGDHYGYQGVSHPSVFKATDGHYYIMTQARPAIDRFFMNMHLRRLFWSENGWPMISPERYANVEQTPITADELIGTYDQVLHVYETVPGYADEQANPNIYYSFETVLHADGTINGDPNNTWTYDAPNLELVWGGEFVDSFIVSRERDWENKVASTIVMTGFNGGGLAIWLKKK</sequence>
<dbReference type="EMBL" id="BQKE01000004">
    <property type="protein sequence ID" value="GJM64216.1"/>
    <property type="molecule type" value="Genomic_DNA"/>
</dbReference>
<reference evidence="11 12" key="1">
    <citation type="submission" date="2021-12" db="EMBL/GenBank/DDBJ databases">
        <title>Genome sequencing of bacteria with rrn-lacking chromosome and rrn-plasmid.</title>
        <authorList>
            <person name="Anda M."/>
            <person name="Iwasaki W."/>
        </authorList>
    </citation>
    <scope>NUCLEOTIDE SEQUENCE [LARGE SCALE GENOMIC DNA]</scope>
    <source>
        <strain evidence="11 12">NBRC 15940</strain>
    </source>
</reference>
<feature type="active site" description="Proton donor" evidence="5">
    <location>
        <position position="263"/>
    </location>
</feature>
<dbReference type="Proteomes" id="UP001310022">
    <property type="component" value="Unassembled WGS sequence"/>
</dbReference>
<dbReference type="GO" id="GO:0004553">
    <property type="term" value="F:hydrolase activity, hydrolyzing O-glycosyl compounds"/>
    <property type="evidence" value="ECO:0007669"/>
    <property type="project" value="InterPro"/>
</dbReference>
<dbReference type="Gene3D" id="2.40.128.10">
    <property type="match status" value="1"/>
</dbReference>
<dbReference type="SUPFAM" id="SSF75005">
    <property type="entry name" value="Arabinanase/levansucrase/invertase"/>
    <property type="match status" value="1"/>
</dbReference>
<evidence type="ECO:0000256" key="1">
    <source>
        <dbReference type="ARBA" id="ARBA00004834"/>
    </source>
</evidence>
<protein>
    <submittedName>
        <fullName evidence="11">Endo-arabinase</fullName>
    </submittedName>
</protein>
<keyword evidence="12" id="KW-1185">Reference proteome</keyword>
<evidence type="ECO:0000256" key="8">
    <source>
        <dbReference type="SAM" id="MobiDB-lite"/>
    </source>
</evidence>
<feature type="signal peptide" evidence="9">
    <location>
        <begin position="1"/>
        <end position="21"/>
    </location>
</feature>
<keyword evidence="3 7" id="KW-0378">Hydrolase</keyword>
<evidence type="ECO:0000313" key="11">
    <source>
        <dbReference type="EMBL" id="GJM64216.1"/>
    </source>
</evidence>